<dbReference type="Proteomes" id="UP001162891">
    <property type="component" value="Chromosome"/>
</dbReference>
<dbReference type="NCBIfam" id="NF043052">
    <property type="entry name" value="DodecBact"/>
    <property type="match status" value="1"/>
</dbReference>
<evidence type="ECO:0000313" key="2">
    <source>
        <dbReference type="Proteomes" id="UP001162891"/>
    </source>
</evidence>
<sequence>MPGVYKKIEIVGTSPTSFAEATRVAIEEASKTVRHMSWFEVAEQRGAIKDGKVLEFQVTLRVGFKHE</sequence>
<keyword evidence="2" id="KW-1185">Reference proteome</keyword>
<dbReference type="RefSeq" id="WP_248357197.1">
    <property type="nucleotide sequence ID" value="NZ_AP025591.1"/>
</dbReference>
<accession>A0ABM7X4I0</accession>
<gene>
    <name evidence="1" type="ORF">AMOR_57140</name>
</gene>
<dbReference type="PANTHER" id="PTHR39324">
    <property type="entry name" value="CALCIUM DODECIN"/>
    <property type="match status" value="1"/>
</dbReference>
<dbReference type="EMBL" id="AP025591">
    <property type="protein sequence ID" value="BDG06718.1"/>
    <property type="molecule type" value="Genomic_DNA"/>
</dbReference>
<dbReference type="InterPro" id="IPR036694">
    <property type="entry name" value="Dodecin-like_sf"/>
</dbReference>
<dbReference type="InterPro" id="IPR009923">
    <property type="entry name" value="Dodecin"/>
</dbReference>
<dbReference type="InterPro" id="IPR050049">
    <property type="entry name" value="Dodecin_bact"/>
</dbReference>
<name>A0ABM7X4I0_9BACT</name>
<protein>
    <recommendedName>
        <fullName evidence="3">Dodecin flavoprotein</fullName>
    </recommendedName>
</protein>
<evidence type="ECO:0008006" key="3">
    <source>
        <dbReference type="Google" id="ProtNLM"/>
    </source>
</evidence>
<dbReference type="PANTHER" id="PTHR39324:SF1">
    <property type="entry name" value="CALCIUM DODECIN"/>
    <property type="match status" value="1"/>
</dbReference>
<dbReference type="Gene3D" id="3.30.1660.10">
    <property type="entry name" value="Flavin-binding protein dodecin"/>
    <property type="match status" value="1"/>
</dbReference>
<reference evidence="2" key="1">
    <citation type="journal article" date="2022" name="Int. J. Syst. Evol. Microbiol.">
        <title>Anaeromyxobacter oryzae sp. nov., Anaeromyxobacter diazotrophicus sp. nov. and Anaeromyxobacter paludicola sp. nov., isolated from paddy soils.</title>
        <authorList>
            <person name="Itoh H."/>
            <person name="Xu Z."/>
            <person name="Mise K."/>
            <person name="Masuda Y."/>
            <person name="Ushijima N."/>
            <person name="Hayakawa C."/>
            <person name="Shiratori Y."/>
            <person name="Senoo K."/>
        </authorList>
    </citation>
    <scope>NUCLEOTIDE SEQUENCE [LARGE SCALE GENOMIC DNA]</scope>
    <source>
        <strain evidence="2">Red232</strain>
    </source>
</reference>
<dbReference type="Pfam" id="PF07311">
    <property type="entry name" value="Dodecin"/>
    <property type="match status" value="1"/>
</dbReference>
<organism evidence="1 2">
    <name type="scientific">Anaeromyxobacter oryzae</name>
    <dbReference type="NCBI Taxonomy" id="2918170"/>
    <lineage>
        <taxon>Bacteria</taxon>
        <taxon>Pseudomonadati</taxon>
        <taxon>Myxococcota</taxon>
        <taxon>Myxococcia</taxon>
        <taxon>Myxococcales</taxon>
        <taxon>Cystobacterineae</taxon>
        <taxon>Anaeromyxobacteraceae</taxon>
        <taxon>Anaeromyxobacter</taxon>
    </lineage>
</organism>
<dbReference type="InterPro" id="IPR025543">
    <property type="entry name" value="Dodecin-like"/>
</dbReference>
<evidence type="ECO:0000313" key="1">
    <source>
        <dbReference type="EMBL" id="BDG06718.1"/>
    </source>
</evidence>
<proteinExistence type="predicted"/>
<dbReference type="SUPFAM" id="SSF89807">
    <property type="entry name" value="Dodecin-like"/>
    <property type="match status" value="1"/>
</dbReference>